<evidence type="ECO:0000256" key="1">
    <source>
        <dbReference type="ARBA" id="ARBA00023125"/>
    </source>
</evidence>
<dbReference type="AlphaFoldDB" id="A0A7I9V084"/>
<evidence type="ECO:0000259" key="3">
    <source>
        <dbReference type="Pfam" id="PF23359"/>
    </source>
</evidence>
<comment type="caution">
    <text evidence="4">The sequence shown here is derived from an EMBL/GenBank/DDBJ whole genome shotgun (WGS) entry which is preliminary data.</text>
</comment>
<dbReference type="GO" id="GO:0003677">
    <property type="term" value="F:DNA binding"/>
    <property type="evidence" value="ECO:0007669"/>
    <property type="project" value="UniProtKB-KW"/>
</dbReference>
<dbReference type="OrthoDB" id="4113332at2"/>
<dbReference type="GO" id="GO:0016746">
    <property type="term" value="F:acyltransferase activity"/>
    <property type="evidence" value="ECO:0007669"/>
    <property type="project" value="InterPro"/>
</dbReference>
<evidence type="ECO:0000259" key="2">
    <source>
        <dbReference type="Pfam" id="PF11774"/>
    </source>
</evidence>
<protein>
    <submittedName>
        <fullName evidence="4">Lsr2 family protein</fullName>
    </submittedName>
</protein>
<dbReference type="InterPro" id="IPR024412">
    <property type="entry name" value="Lsr2_dim_dom"/>
</dbReference>
<organism evidence="4 5">
    <name type="scientific">Gordonia crocea</name>
    <dbReference type="NCBI Taxonomy" id="589162"/>
    <lineage>
        <taxon>Bacteria</taxon>
        <taxon>Bacillati</taxon>
        <taxon>Actinomycetota</taxon>
        <taxon>Actinomycetes</taxon>
        <taxon>Mycobacteriales</taxon>
        <taxon>Gordoniaceae</taxon>
        <taxon>Gordonia</taxon>
    </lineage>
</organism>
<gene>
    <name evidence="4" type="ORF">nbrc107697_28930</name>
</gene>
<feature type="domain" description="Lsr2 DNA-binding" evidence="3">
    <location>
        <begin position="74"/>
        <end position="106"/>
    </location>
</feature>
<dbReference type="Pfam" id="PF11774">
    <property type="entry name" value="Lsr2"/>
    <property type="match status" value="1"/>
</dbReference>
<evidence type="ECO:0000313" key="4">
    <source>
        <dbReference type="EMBL" id="GED98854.1"/>
    </source>
</evidence>
<dbReference type="Gene3D" id="4.10.320.10">
    <property type="entry name" value="E3-binding domain"/>
    <property type="match status" value="1"/>
</dbReference>
<dbReference type="Gene3D" id="3.30.60.230">
    <property type="entry name" value="Lsr2, dimerization domain"/>
    <property type="match status" value="1"/>
</dbReference>
<keyword evidence="1" id="KW-0238">DNA-binding</keyword>
<evidence type="ECO:0000313" key="5">
    <source>
        <dbReference type="Proteomes" id="UP000444980"/>
    </source>
</evidence>
<dbReference type="InterPro" id="IPR036625">
    <property type="entry name" value="E3-bd_dom_sf"/>
</dbReference>
<dbReference type="InterPro" id="IPR042261">
    <property type="entry name" value="Lsr2-like_dimerization"/>
</dbReference>
<accession>A0A7I9V084</accession>
<dbReference type="Pfam" id="PF23359">
    <property type="entry name" value="Lsr2_DNA-bd"/>
    <property type="match status" value="1"/>
</dbReference>
<sequence length="107" mass="11903">MARKAVIQIFDDLDGKQLDEHETVRFSIDGRSYEFDTSPKNAAAFRDSLAKYIAAARPVRAGGRRQSGGRGKFETQKIRDWANANGYTVSDRGRIPGHIVEAYEAAN</sequence>
<name>A0A7I9V084_9ACTN</name>
<feature type="domain" description="Lsr2 dimerization" evidence="2">
    <location>
        <begin position="1"/>
        <end position="59"/>
    </location>
</feature>
<proteinExistence type="predicted"/>
<dbReference type="EMBL" id="BJOU01000011">
    <property type="protein sequence ID" value="GED98854.1"/>
    <property type="molecule type" value="Genomic_DNA"/>
</dbReference>
<keyword evidence="5" id="KW-1185">Reference proteome</keyword>
<dbReference type="RefSeq" id="WP_161928222.1">
    <property type="nucleotide sequence ID" value="NZ_BJOU01000011.1"/>
</dbReference>
<dbReference type="Proteomes" id="UP000444980">
    <property type="component" value="Unassembled WGS sequence"/>
</dbReference>
<reference evidence="5" key="1">
    <citation type="submission" date="2019-06" db="EMBL/GenBank/DDBJ databases">
        <title>Gordonia isolated from sludge of a wastewater treatment plant.</title>
        <authorList>
            <person name="Tamura T."/>
            <person name="Aoyama K."/>
            <person name="Kang Y."/>
            <person name="Saito S."/>
            <person name="Akiyama N."/>
            <person name="Yazawa K."/>
            <person name="Gonoi T."/>
            <person name="Mikami Y."/>
        </authorList>
    </citation>
    <scope>NUCLEOTIDE SEQUENCE [LARGE SCALE GENOMIC DNA]</scope>
    <source>
        <strain evidence="5">NBRC 107697</strain>
    </source>
</reference>
<dbReference type="InterPro" id="IPR055370">
    <property type="entry name" value="Lsr2_DNA-bd"/>
</dbReference>